<sequence length="151" mass="17130">ESSPSPVKGSPNLNSYFTFFFDDRFSKVYVPSDGPLLKTLVTLANLMICLVRNPTPFAERNSSKFSLRSTLNRPKNLSGIESVMTETARQRRMSPTARISHSTLVHSTNHSSISNPYTPPVKRFPHPIYHFQKCEINTFKLPIFIALNEDI</sequence>
<name>A0AAV5UAQ8_9BILA</name>
<evidence type="ECO:0000313" key="1">
    <source>
        <dbReference type="EMBL" id="GMT03964.1"/>
    </source>
</evidence>
<proteinExistence type="predicted"/>
<protein>
    <submittedName>
        <fullName evidence="1">Uncharacterized protein</fullName>
    </submittedName>
</protein>
<comment type="caution">
    <text evidence="1">The sequence shown here is derived from an EMBL/GenBank/DDBJ whole genome shotgun (WGS) entry which is preliminary data.</text>
</comment>
<feature type="non-terminal residue" evidence="1">
    <location>
        <position position="151"/>
    </location>
</feature>
<evidence type="ECO:0000313" key="2">
    <source>
        <dbReference type="Proteomes" id="UP001432027"/>
    </source>
</evidence>
<gene>
    <name evidence="1" type="ORF">PENTCL1PPCAC_26138</name>
</gene>
<dbReference type="AlphaFoldDB" id="A0AAV5UAQ8"/>
<organism evidence="1 2">
    <name type="scientific">Pristionchus entomophagus</name>
    <dbReference type="NCBI Taxonomy" id="358040"/>
    <lineage>
        <taxon>Eukaryota</taxon>
        <taxon>Metazoa</taxon>
        <taxon>Ecdysozoa</taxon>
        <taxon>Nematoda</taxon>
        <taxon>Chromadorea</taxon>
        <taxon>Rhabditida</taxon>
        <taxon>Rhabditina</taxon>
        <taxon>Diplogasteromorpha</taxon>
        <taxon>Diplogasteroidea</taxon>
        <taxon>Neodiplogasteridae</taxon>
        <taxon>Pristionchus</taxon>
    </lineage>
</organism>
<feature type="non-terminal residue" evidence="1">
    <location>
        <position position="1"/>
    </location>
</feature>
<dbReference type="EMBL" id="BTSX01000006">
    <property type="protein sequence ID" value="GMT03964.1"/>
    <property type="molecule type" value="Genomic_DNA"/>
</dbReference>
<keyword evidence="2" id="KW-1185">Reference proteome</keyword>
<reference evidence="1" key="1">
    <citation type="submission" date="2023-10" db="EMBL/GenBank/DDBJ databases">
        <title>Genome assembly of Pristionchus species.</title>
        <authorList>
            <person name="Yoshida K."/>
            <person name="Sommer R.J."/>
        </authorList>
    </citation>
    <scope>NUCLEOTIDE SEQUENCE</scope>
    <source>
        <strain evidence="1">RS0144</strain>
    </source>
</reference>
<accession>A0AAV5UAQ8</accession>
<dbReference type="Proteomes" id="UP001432027">
    <property type="component" value="Unassembled WGS sequence"/>
</dbReference>